<sequence length="799" mass="90003">MKATLSFVLLIVVSQFGLSQNCKNSISGQVTDYHSKAPLENASILIVGTSKEVQTDSLGNYRIEALCIGAYELEVSHPECSTIFLEVTLNNDKQLDISLEHHLEELDEVNVVGDAVSDKTNTALEEKLKLQTLELYSSGTLGDALRELNGVASLNTGANIVKPTIHGLNGSRVLILNDGVRMQDMEWGDEHAPNLDINAAGSISVVKGASALQYGGDAIGGTIIVEQARVPAKDTIFGKTLLNGVSNGRGGSLSTELTKTFGEGWFVKGQGSFKRFGDHEAPDYVLSNTGMQEWGASLQFGKHQFTWGWDVRYAYFTSEIAILRASHIGNVDDLIRAINNGQPEVIRPFTYDLQNPRQEVTHHLGKVKLYKRFEGLGKWNLQYDFQSNRRFEFDVRRGELDGTASIDLELTTHTLTTDFKWDAKEDIQLHFGLLGRYQENFPNPATGVRRLIPDYEKFDFGSFLVGEYQVNDNLLLEGGLRYDFSRIDAQKFYQTSRWNERNYNVDFQDIIVDDRGNTLLTNPVFNYHNISGTFGANYEISPGDRLKLNYTLAQRAPNPSELFSDGLHHSAARIELGDLRIDSETSHKVSASWEKDFSHWGFTLEPFANWIQDFILLEPSGVEFTIRGAFPVWEYRQTNARLLGLDVFGYANWTPAVKTEHRFSLVKGKDITRNSALINIPSANLRNSISYSIPEWKNFSVSLESQYVFRQNETPENISVFSPQDQEDVVLAINTAPDAYHLLGLRSQMEFPLGKTSKLTTSLVVSNLLDSNYREYLNRQRFFADDLGRNFLIQLKFNY</sequence>
<keyword evidence="9" id="KW-0998">Cell outer membrane</keyword>
<dbReference type="InterPro" id="IPR012910">
    <property type="entry name" value="Plug_dom"/>
</dbReference>
<evidence type="ECO:0000256" key="1">
    <source>
        <dbReference type="ARBA" id="ARBA00004571"/>
    </source>
</evidence>
<dbReference type="STRING" id="570519.SAMN04488116_1003"/>
<dbReference type="InterPro" id="IPR008969">
    <property type="entry name" value="CarboxyPept-like_regulatory"/>
</dbReference>
<evidence type="ECO:0000313" key="13">
    <source>
        <dbReference type="EMBL" id="SHG33299.1"/>
    </source>
</evidence>
<gene>
    <name evidence="13" type="ORF">SAMN04488116_1003</name>
</gene>
<keyword evidence="5" id="KW-0732">Signal</keyword>
<dbReference type="OrthoDB" id="9795928at2"/>
<dbReference type="PANTHER" id="PTHR30069">
    <property type="entry name" value="TONB-DEPENDENT OUTER MEMBRANE RECEPTOR"/>
    <property type="match status" value="1"/>
</dbReference>
<evidence type="ECO:0000256" key="3">
    <source>
        <dbReference type="ARBA" id="ARBA00022452"/>
    </source>
</evidence>
<dbReference type="InterPro" id="IPR036942">
    <property type="entry name" value="Beta-barrel_TonB_sf"/>
</dbReference>
<dbReference type="Proteomes" id="UP000184532">
    <property type="component" value="Unassembled WGS sequence"/>
</dbReference>
<name>A0A1M5IZ23_9FLAO</name>
<dbReference type="Pfam" id="PF07715">
    <property type="entry name" value="Plug"/>
    <property type="match status" value="1"/>
</dbReference>
<feature type="domain" description="TonB-dependent receptor plug" evidence="12">
    <location>
        <begin position="131"/>
        <end position="222"/>
    </location>
</feature>
<keyword evidence="4" id="KW-0812">Transmembrane</keyword>
<dbReference type="Gene3D" id="2.170.130.10">
    <property type="entry name" value="TonB-dependent receptor, plug domain"/>
    <property type="match status" value="1"/>
</dbReference>
<dbReference type="RefSeq" id="WP_073176833.1">
    <property type="nucleotide sequence ID" value="NZ_FQWL01000001.1"/>
</dbReference>
<dbReference type="GO" id="GO:0009279">
    <property type="term" value="C:cell outer membrane"/>
    <property type="evidence" value="ECO:0007669"/>
    <property type="project" value="UniProtKB-SubCell"/>
</dbReference>
<evidence type="ECO:0000256" key="6">
    <source>
        <dbReference type="ARBA" id="ARBA00023077"/>
    </source>
</evidence>
<evidence type="ECO:0000256" key="10">
    <source>
        <dbReference type="RuleBase" id="RU003357"/>
    </source>
</evidence>
<evidence type="ECO:0000256" key="2">
    <source>
        <dbReference type="ARBA" id="ARBA00022448"/>
    </source>
</evidence>
<dbReference type="GO" id="GO:0015344">
    <property type="term" value="F:siderophore uptake transmembrane transporter activity"/>
    <property type="evidence" value="ECO:0007669"/>
    <property type="project" value="TreeGrafter"/>
</dbReference>
<protein>
    <submittedName>
        <fullName evidence="13">Iron complex outermembrane recepter protein</fullName>
    </submittedName>
</protein>
<keyword evidence="2" id="KW-0813">Transport</keyword>
<dbReference type="GO" id="GO:0044718">
    <property type="term" value="P:siderophore transmembrane transport"/>
    <property type="evidence" value="ECO:0007669"/>
    <property type="project" value="TreeGrafter"/>
</dbReference>
<evidence type="ECO:0000256" key="5">
    <source>
        <dbReference type="ARBA" id="ARBA00022729"/>
    </source>
</evidence>
<evidence type="ECO:0000256" key="8">
    <source>
        <dbReference type="ARBA" id="ARBA00023170"/>
    </source>
</evidence>
<evidence type="ECO:0000256" key="4">
    <source>
        <dbReference type="ARBA" id="ARBA00022692"/>
    </source>
</evidence>
<keyword evidence="8" id="KW-0675">Receptor</keyword>
<dbReference type="SUPFAM" id="SSF49464">
    <property type="entry name" value="Carboxypeptidase regulatory domain-like"/>
    <property type="match status" value="1"/>
</dbReference>
<dbReference type="AlphaFoldDB" id="A0A1M5IZ23"/>
<evidence type="ECO:0000256" key="9">
    <source>
        <dbReference type="ARBA" id="ARBA00023237"/>
    </source>
</evidence>
<feature type="domain" description="TonB-dependent receptor-like beta-barrel" evidence="11">
    <location>
        <begin position="349"/>
        <end position="768"/>
    </location>
</feature>
<dbReference type="Gene3D" id="2.60.40.1120">
    <property type="entry name" value="Carboxypeptidase-like, regulatory domain"/>
    <property type="match status" value="1"/>
</dbReference>
<keyword evidence="7 10" id="KW-0472">Membrane</keyword>
<dbReference type="Pfam" id="PF13715">
    <property type="entry name" value="CarbopepD_reg_2"/>
    <property type="match status" value="1"/>
</dbReference>
<accession>A0A1M5IZ23</accession>
<dbReference type="PANTHER" id="PTHR30069:SF29">
    <property type="entry name" value="HEMOGLOBIN AND HEMOGLOBIN-HAPTOGLOBIN-BINDING PROTEIN 1-RELATED"/>
    <property type="match status" value="1"/>
</dbReference>
<evidence type="ECO:0000313" key="14">
    <source>
        <dbReference type="Proteomes" id="UP000184532"/>
    </source>
</evidence>
<evidence type="ECO:0000256" key="7">
    <source>
        <dbReference type="ARBA" id="ARBA00023136"/>
    </source>
</evidence>
<comment type="subcellular location">
    <subcellularLocation>
        <location evidence="1">Cell outer membrane</location>
        <topology evidence="1">Multi-pass membrane protein</topology>
    </subcellularLocation>
</comment>
<dbReference type="SUPFAM" id="SSF56935">
    <property type="entry name" value="Porins"/>
    <property type="match status" value="1"/>
</dbReference>
<organism evidence="13 14">
    <name type="scientific">Flagellimonas flava</name>
    <dbReference type="NCBI Taxonomy" id="570519"/>
    <lineage>
        <taxon>Bacteria</taxon>
        <taxon>Pseudomonadati</taxon>
        <taxon>Bacteroidota</taxon>
        <taxon>Flavobacteriia</taxon>
        <taxon>Flavobacteriales</taxon>
        <taxon>Flavobacteriaceae</taxon>
        <taxon>Flagellimonas</taxon>
    </lineage>
</organism>
<evidence type="ECO:0000259" key="11">
    <source>
        <dbReference type="Pfam" id="PF00593"/>
    </source>
</evidence>
<comment type="similarity">
    <text evidence="10">Belongs to the TonB-dependent receptor family.</text>
</comment>
<keyword evidence="6 10" id="KW-0798">TonB box</keyword>
<evidence type="ECO:0000259" key="12">
    <source>
        <dbReference type="Pfam" id="PF07715"/>
    </source>
</evidence>
<dbReference type="EMBL" id="FQWL01000001">
    <property type="protein sequence ID" value="SHG33299.1"/>
    <property type="molecule type" value="Genomic_DNA"/>
</dbReference>
<reference evidence="14" key="1">
    <citation type="submission" date="2016-11" db="EMBL/GenBank/DDBJ databases">
        <authorList>
            <person name="Varghese N."/>
            <person name="Submissions S."/>
        </authorList>
    </citation>
    <scope>NUCLEOTIDE SEQUENCE [LARGE SCALE GENOMIC DNA]</scope>
    <source>
        <strain evidence="14">DSM 22638</strain>
    </source>
</reference>
<proteinExistence type="inferred from homology"/>
<dbReference type="Pfam" id="PF00593">
    <property type="entry name" value="TonB_dep_Rec_b-barrel"/>
    <property type="match status" value="1"/>
</dbReference>
<dbReference type="InterPro" id="IPR037066">
    <property type="entry name" value="Plug_dom_sf"/>
</dbReference>
<dbReference type="InterPro" id="IPR039426">
    <property type="entry name" value="TonB-dep_rcpt-like"/>
</dbReference>
<keyword evidence="3" id="KW-1134">Transmembrane beta strand</keyword>
<keyword evidence="14" id="KW-1185">Reference proteome</keyword>
<dbReference type="Gene3D" id="2.40.170.20">
    <property type="entry name" value="TonB-dependent receptor, beta-barrel domain"/>
    <property type="match status" value="1"/>
</dbReference>
<dbReference type="InterPro" id="IPR000531">
    <property type="entry name" value="Beta-barrel_TonB"/>
</dbReference>